<protein>
    <submittedName>
        <fullName evidence="2">Uncharacterized protein</fullName>
    </submittedName>
</protein>
<dbReference type="AlphaFoldDB" id="A0A7J6SSL7"/>
<dbReference type="Proteomes" id="UP000574390">
    <property type="component" value="Unassembled WGS sequence"/>
</dbReference>
<reference evidence="3 4" key="1">
    <citation type="submission" date="2020-04" db="EMBL/GenBank/DDBJ databases">
        <title>Perkinsus olseni comparative genomics.</title>
        <authorList>
            <person name="Bogema D.R."/>
        </authorList>
    </citation>
    <scope>NUCLEOTIDE SEQUENCE [LARGE SCALE GENOMIC DNA]</scope>
    <source>
        <strain evidence="2">ATCC PRA-205</strain>
        <strain evidence="1 3">ATCC PRA-207</strain>
    </source>
</reference>
<evidence type="ECO:0000313" key="4">
    <source>
        <dbReference type="Proteomes" id="UP000574390"/>
    </source>
</evidence>
<evidence type="ECO:0000313" key="2">
    <source>
        <dbReference type="EMBL" id="KAF4735747.1"/>
    </source>
</evidence>
<accession>A0A7J6SSL7</accession>
<evidence type="ECO:0000313" key="3">
    <source>
        <dbReference type="Proteomes" id="UP000553632"/>
    </source>
</evidence>
<name>A0A7J6SSL7_PEROL</name>
<organism evidence="2 4">
    <name type="scientific">Perkinsus olseni</name>
    <name type="common">Perkinsus atlanticus</name>
    <dbReference type="NCBI Taxonomy" id="32597"/>
    <lineage>
        <taxon>Eukaryota</taxon>
        <taxon>Sar</taxon>
        <taxon>Alveolata</taxon>
        <taxon>Perkinsozoa</taxon>
        <taxon>Perkinsea</taxon>
        <taxon>Perkinsida</taxon>
        <taxon>Perkinsidae</taxon>
        <taxon>Perkinsus</taxon>
    </lineage>
</organism>
<gene>
    <name evidence="2" type="ORF">FOZ62_023896</name>
    <name evidence="1" type="ORF">FOZ63_020553</name>
</gene>
<keyword evidence="3" id="KW-1185">Reference proteome</keyword>
<dbReference type="EMBL" id="JABANM010012582">
    <property type="protein sequence ID" value="KAF4735747.1"/>
    <property type="molecule type" value="Genomic_DNA"/>
</dbReference>
<proteinExistence type="predicted"/>
<dbReference type="Proteomes" id="UP000553632">
    <property type="component" value="Unassembled WGS sequence"/>
</dbReference>
<comment type="caution">
    <text evidence="2">The sequence shown here is derived from an EMBL/GenBank/DDBJ whole genome shotgun (WGS) entry which is preliminary data.</text>
</comment>
<evidence type="ECO:0000313" key="1">
    <source>
        <dbReference type="EMBL" id="KAF4728171.1"/>
    </source>
</evidence>
<dbReference type="EMBL" id="JABANO010020627">
    <property type="protein sequence ID" value="KAF4728171.1"/>
    <property type="molecule type" value="Genomic_DNA"/>
</dbReference>
<sequence length="105" mass="11313">MPGREGVLHLQLNTLADGAKGTPIKTVSVNISGKLNIETEGQGVYAWWNMGIYQMVEGDGDGTDPFKSFEVIATGSLSTRESLGALDVGERPFARLFFIVITPLL</sequence>